<dbReference type="AlphaFoldDB" id="A0A8J2IYL7"/>
<dbReference type="GO" id="GO:0050313">
    <property type="term" value="F:sulfur dioxygenase activity"/>
    <property type="evidence" value="ECO:0007669"/>
    <property type="project" value="TreeGrafter"/>
</dbReference>
<evidence type="ECO:0000313" key="2">
    <source>
        <dbReference type="Proteomes" id="UP000693738"/>
    </source>
</evidence>
<dbReference type="InterPro" id="IPR051682">
    <property type="entry name" value="Mito_Persulfide_Diox"/>
</dbReference>
<organism evidence="1 2">
    <name type="scientific">Fusarium equiseti</name>
    <name type="common">Fusarium scirpi</name>
    <dbReference type="NCBI Taxonomy" id="61235"/>
    <lineage>
        <taxon>Eukaryota</taxon>
        <taxon>Fungi</taxon>
        <taxon>Dikarya</taxon>
        <taxon>Ascomycota</taxon>
        <taxon>Pezizomycotina</taxon>
        <taxon>Sordariomycetes</taxon>
        <taxon>Hypocreomycetidae</taxon>
        <taxon>Hypocreales</taxon>
        <taxon>Nectriaceae</taxon>
        <taxon>Fusarium</taxon>
        <taxon>Fusarium incarnatum-equiseti species complex</taxon>
    </lineage>
</organism>
<accession>A0A8J2IYL7</accession>
<comment type="caution">
    <text evidence="1">The sequence shown here is derived from an EMBL/GenBank/DDBJ whole genome shotgun (WGS) entry which is preliminary data.</text>
</comment>
<dbReference type="PANTHER" id="PTHR43084:SF1">
    <property type="entry name" value="PERSULFIDE DIOXYGENASE ETHE1, MITOCHONDRIAL"/>
    <property type="match status" value="1"/>
</dbReference>
<sequence length="135" mass="15318">MFVGDLIFHVDIGSARADFPGGSAQDIYQSGHKILALPGQTRIWIGYDYPPDGRHGPIPCVTVDEQRQDNKHLKDNITEQDFIVMRKERDEKLAEPKLLHRSLQINIRGGKLPKATKDEERLLHLPLSILGSAWR</sequence>
<proteinExistence type="predicted"/>
<gene>
    <name evidence="1" type="ORF">FEQUK3_LOCUS11523</name>
</gene>
<dbReference type="GO" id="GO:0006749">
    <property type="term" value="P:glutathione metabolic process"/>
    <property type="evidence" value="ECO:0007669"/>
    <property type="project" value="TreeGrafter"/>
</dbReference>
<dbReference type="EMBL" id="CAJSTJ010000189">
    <property type="protein sequence ID" value="CAG7565800.1"/>
    <property type="molecule type" value="Genomic_DNA"/>
</dbReference>
<name>A0A8J2IYL7_FUSEQ</name>
<evidence type="ECO:0000313" key="1">
    <source>
        <dbReference type="EMBL" id="CAG7565800.1"/>
    </source>
</evidence>
<reference evidence="1" key="1">
    <citation type="submission" date="2021-05" db="EMBL/GenBank/DDBJ databases">
        <authorList>
            <person name="Khan N."/>
        </authorList>
    </citation>
    <scope>NUCLEOTIDE SEQUENCE</scope>
</reference>
<dbReference type="GO" id="GO:0070813">
    <property type="term" value="P:hydrogen sulfide metabolic process"/>
    <property type="evidence" value="ECO:0007669"/>
    <property type="project" value="TreeGrafter"/>
</dbReference>
<dbReference type="PANTHER" id="PTHR43084">
    <property type="entry name" value="PERSULFIDE DIOXYGENASE ETHE1"/>
    <property type="match status" value="1"/>
</dbReference>
<dbReference type="Proteomes" id="UP000693738">
    <property type="component" value="Unassembled WGS sequence"/>
</dbReference>
<protein>
    <submittedName>
        <fullName evidence="1">Uncharacterized protein</fullName>
    </submittedName>
</protein>